<name>A0A0L0CKM0_LUCCU</name>
<feature type="chain" id="PRO_5005536665" description="Venom allergen-1" evidence="6">
    <location>
        <begin position="20"/>
        <end position="259"/>
    </location>
</feature>
<evidence type="ECO:0000256" key="4">
    <source>
        <dbReference type="ARBA" id="ARBA00022729"/>
    </source>
</evidence>
<keyword evidence="3" id="KW-0964">Secreted</keyword>
<dbReference type="InterPro" id="IPR001283">
    <property type="entry name" value="CRISP-related"/>
</dbReference>
<dbReference type="Proteomes" id="UP000037069">
    <property type="component" value="Unassembled WGS sequence"/>
</dbReference>
<comment type="similarity">
    <text evidence="2">Belongs to the CRISP family.</text>
</comment>
<protein>
    <recommendedName>
        <fullName evidence="5">Venom allergen-1</fullName>
    </recommendedName>
</protein>
<evidence type="ECO:0000313" key="8">
    <source>
        <dbReference type="EMBL" id="KNC32014.1"/>
    </source>
</evidence>
<dbReference type="PIRSF" id="PIRSF038921">
    <property type="entry name" value="P14a"/>
    <property type="match status" value="1"/>
</dbReference>
<dbReference type="EMBL" id="JRES01000349">
    <property type="protein sequence ID" value="KNC32014.1"/>
    <property type="molecule type" value="Genomic_DNA"/>
</dbReference>
<evidence type="ECO:0000256" key="1">
    <source>
        <dbReference type="ARBA" id="ARBA00004613"/>
    </source>
</evidence>
<evidence type="ECO:0000256" key="2">
    <source>
        <dbReference type="ARBA" id="ARBA00009923"/>
    </source>
</evidence>
<dbReference type="InterPro" id="IPR034763">
    <property type="entry name" value="P14a_insect"/>
</dbReference>
<sequence>MRQFLIVFALAAILVTTSAIDYCSKDLCYKRKHITCEHNGQFSSTCPSDAAIVTMTDSLKQLIVDGHNAKRNFIAGGGDVNHKPACSMATMQWDDELAYLASLNVKQCAMKHDSCRNTEQFRFAGQNLAWIHYLEPVNNEAGFNKSIELWYAEVANSKQEYIDSFPVEQLYSIGHFTAMMTDRNTHVGCSAATFSISGSRYKAFLVACNYASGNLRDVPIYVKCDRPAKNCSTGNNPSYPNLCSIKEHFDANYGYYKFV</sequence>
<evidence type="ECO:0000313" key="9">
    <source>
        <dbReference type="Proteomes" id="UP000037069"/>
    </source>
</evidence>
<evidence type="ECO:0000256" key="5">
    <source>
        <dbReference type="ARBA" id="ARBA00068306"/>
    </source>
</evidence>
<dbReference type="GO" id="GO:0005576">
    <property type="term" value="C:extracellular region"/>
    <property type="evidence" value="ECO:0007669"/>
    <property type="project" value="UniProtKB-SubCell"/>
</dbReference>
<keyword evidence="9" id="KW-1185">Reference proteome</keyword>
<dbReference type="FunFam" id="3.40.33.10:FF:000007">
    <property type="entry name" value="Venom allergen"/>
    <property type="match status" value="1"/>
</dbReference>
<feature type="domain" description="SCP" evidence="7">
    <location>
        <begin position="58"/>
        <end position="217"/>
    </location>
</feature>
<evidence type="ECO:0000256" key="6">
    <source>
        <dbReference type="SAM" id="SignalP"/>
    </source>
</evidence>
<dbReference type="CDD" id="cd05380">
    <property type="entry name" value="CAP_euk"/>
    <property type="match status" value="1"/>
</dbReference>
<dbReference type="OMA" id="WIHYLEP"/>
<dbReference type="SUPFAM" id="SSF55797">
    <property type="entry name" value="PR-1-like"/>
    <property type="match status" value="1"/>
</dbReference>
<proteinExistence type="inferred from homology"/>
<dbReference type="Pfam" id="PF00188">
    <property type="entry name" value="CAP"/>
    <property type="match status" value="1"/>
</dbReference>
<evidence type="ECO:0000259" key="7">
    <source>
        <dbReference type="SMART" id="SM00198"/>
    </source>
</evidence>
<dbReference type="OrthoDB" id="414826at2759"/>
<gene>
    <name evidence="8" type="ORF">FF38_10700</name>
</gene>
<dbReference type="AlphaFoldDB" id="A0A0L0CKM0"/>
<organism evidence="8 9">
    <name type="scientific">Lucilia cuprina</name>
    <name type="common">Green bottle fly</name>
    <name type="synonym">Australian sheep blowfly</name>
    <dbReference type="NCBI Taxonomy" id="7375"/>
    <lineage>
        <taxon>Eukaryota</taxon>
        <taxon>Metazoa</taxon>
        <taxon>Ecdysozoa</taxon>
        <taxon>Arthropoda</taxon>
        <taxon>Hexapoda</taxon>
        <taxon>Insecta</taxon>
        <taxon>Pterygota</taxon>
        <taxon>Neoptera</taxon>
        <taxon>Endopterygota</taxon>
        <taxon>Diptera</taxon>
        <taxon>Brachycera</taxon>
        <taxon>Muscomorpha</taxon>
        <taxon>Oestroidea</taxon>
        <taxon>Calliphoridae</taxon>
        <taxon>Luciliinae</taxon>
        <taxon>Lucilia</taxon>
    </lineage>
</organism>
<comment type="subcellular location">
    <subcellularLocation>
        <location evidence="1">Secreted</location>
    </subcellularLocation>
</comment>
<dbReference type="InterPro" id="IPR035940">
    <property type="entry name" value="CAP_sf"/>
</dbReference>
<accession>A0A0L0CKM0</accession>
<reference evidence="8 9" key="1">
    <citation type="journal article" date="2015" name="Nat. Commun.">
        <title>Lucilia cuprina genome unlocks parasitic fly biology to underpin future interventions.</title>
        <authorList>
            <person name="Anstead C.A."/>
            <person name="Korhonen P.K."/>
            <person name="Young N.D."/>
            <person name="Hall R.S."/>
            <person name="Jex A.R."/>
            <person name="Murali S.C."/>
            <person name="Hughes D.S."/>
            <person name="Lee S.F."/>
            <person name="Perry T."/>
            <person name="Stroehlein A.J."/>
            <person name="Ansell B.R."/>
            <person name="Breugelmans B."/>
            <person name="Hofmann A."/>
            <person name="Qu J."/>
            <person name="Dugan S."/>
            <person name="Lee S.L."/>
            <person name="Chao H."/>
            <person name="Dinh H."/>
            <person name="Han Y."/>
            <person name="Doddapaneni H.V."/>
            <person name="Worley K.C."/>
            <person name="Muzny D.M."/>
            <person name="Ioannidis P."/>
            <person name="Waterhouse R.M."/>
            <person name="Zdobnov E.M."/>
            <person name="James P.J."/>
            <person name="Bagnall N.H."/>
            <person name="Kotze A.C."/>
            <person name="Gibbs R.A."/>
            <person name="Richards S."/>
            <person name="Batterham P."/>
            <person name="Gasser R.B."/>
        </authorList>
    </citation>
    <scope>NUCLEOTIDE SEQUENCE [LARGE SCALE GENOMIC DNA]</scope>
    <source>
        <strain evidence="8 9">LS</strain>
        <tissue evidence="8">Full body</tissue>
    </source>
</reference>
<dbReference type="Gene3D" id="3.40.33.10">
    <property type="entry name" value="CAP"/>
    <property type="match status" value="1"/>
</dbReference>
<comment type="caution">
    <text evidence="8">The sequence shown here is derived from an EMBL/GenBank/DDBJ whole genome shotgun (WGS) entry which is preliminary data.</text>
</comment>
<feature type="signal peptide" evidence="6">
    <location>
        <begin position="1"/>
        <end position="19"/>
    </location>
</feature>
<dbReference type="SMART" id="SM00198">
    <property type="entry name" value="SCP"/>
    <property type="match status" value="1"/>
</dbReference>
<dbReference type="PANTHER" id="PTHR10334">
    <property type="entry name" value="CYSTEINE-RICH SECRETORY PROTEIN-RELATED"/>
    <property type="match status" value="1"/>
</dbReference>
<keyword evidence="4 6" id="KW-0732">Signal</keyword>
<evidence type="ECO:0000256" key="3">
    <source>
        <dbReference type="ARBA" id="ARBA00022525"/>
    </source>
</evidence>
<dbReference type="InterPro" id="IPR014044">
    <property type="entry name" value="CAP_dom"/>
</dbReference>